<organism evidence="3 4">
    <name type="scientific">Zingiber officinale</name>
    <name type="common">Ginger</name>
    <name type="synonym">Amomum zingiber</name>
    <dbReference type="NCBI Taxonomy" id="94328"/>
    <lineage>
        <taxon>Eukaryota</taxon>
        <taxon>Viridiplantae</taxon>
        <taxon>Streptophyta</taxon>
        <taxon>Embryophyta</taxon>
        <taxon>Tracheophyta</taxon>
        <taxon>Spermatophyta</taxon>
        <taxon>Magnoliopsida</taxon>
        <taxon>Liliopsida</taxon>
        <taxon>Zingiberales</taxon>
        <taxon>Zingiberaceae</taxon>
        <taxon>Zingiber</taxon>
    </lineage>
</organism>
<dbReference type="GO" id="GO:0016740">
    <property type="term" value="F:transferase activity"/>
    <property type="evidence" value="ECO:0007669"/>
    <property type="project" value="InterPro"/>
</dbReference>
<dbReference type="InterPro" id="IPR044289">
    <property type="entry name" value="ATL67-70"/>
</dbReference>
<gene>
    <name evidence="3" type="ORF">ZIOFF_045121</name>
</gene>
<dbReference type="Pfam" id="PF13639">
    <property type="entry name" value="zf-RING_2"/>
    <property type="match status" value="1"/>
</dbReference>
<evidence type="ECO:0000313" key="4">
    <source>
        <dbReference type="Proteomes" id="UP000734854"/>
    </source>
</evidence>
<keyword evidence="1" id="KW-0863">Zinc-finger</keyword>
<keyword evidence="1" id="KW-0862">Zinc</keyword>
<dbReference type="OrthoDB" id="8062037at2759"/>
<dbReference type="AlphaFoldDB" id="A0A8J5KV02"/>
<dbReference type="EMBL" id="JACMSC010000012">
    <property type="protein sequence ID" value="KAG6497229.1"/>
    <property type="molecule type" value="Genomic_DNA"/>
</dbReference>
<dbReference type="PANTHER" id="PTHR46592">
    <property type="entry name" value="RING-H2 FINGER PROTEIN ATL67"/>
    <property type="match status" value="1"/>
</dbReference>
<name>A0A8J5KV02_ZINOF</name>
<comment type="caution">
    <text evidence="3">The sequence shown here is derived from an EMBL/GenBank/DDBJ whole genome shotgun (WGS) entry which is preliminary data.</text>
</comment>
<evidence type="ECO:0000256" key="1">
    <source>
        <dbReference type="PROSITE-ProRule" id="PRU00175"/>
    </source>
</evidence>
<dbReference type="PROSITE" id="PS50089">
    <property type="entry name" value="ZF_RING_2"/>
    <property type="match status" value="1"/>
</dbReference>
<protein>
    <recommendedName>
        <fullName evidence="2">RING-type domain-containing protein</fullName>
    </recommendedName>
</protein>
<evidence type="ECO:0000313" key="3">
    <source>
        <dbReference type="EMBL" id="KAG6497229.1"/>
    </source>
</evidence>
<accession>A0A8J5KV02</accession>
<keyword evidence="4" id="KW-1185">Reference proteome</keyword>
<dbReference type="SMART" id="SM00184">
    <property type="entry name" value="RING"/>
    <property type="match status" value="1"/>
</dbReference>
<keyword evidence="1" id="KW-0479">Metal-binding</keyword>
<dbReference type="GO" id="GO:0008270">
    <property type="term" value="F:zinc ion binding"/>
    <property type="evidence" value="ECO:0007669"/>
    <property type="project" value="UniProtKB-KW"/>
</dbReference>
<dbReference type="PANTHER" id="PTHR46592:SF6">
    <property type="entry name" value="RING-H2 FINGER PROTEIN ATL67"/>
    <property type="match status" value="1"/>
</dbReference>
<dbReference type="GO" id="GO:0016567">
    <property type="term" value="P:protein ubiquitination"/>
    <property type="evidence" value="ECO:0007669"/>
    <property type="project" value="InterPro"/>
</dbReference>
<feature type="domain" description="RING-type" evidence="2">
    <location>
        <begin position="110"/>
        <end position="152"/>
    </location>
</feature>
<sequence length="184" mass="19806">MSTSAGASSSSLFSSLTLPLVVALSLLLLSAVLLASCLCLRSRHRSIPNPRPLPPSSDSLVLPRIIFVAEDDDDDGGNNDGGRASGLEQAVISSYPKFPFAAAKGGDPVCSICLCEYREGEMLRMLPDCRHYFHLICVDVWLRLNASCPVCRTSPLPTPVSTPISTPLSELVPFSQFAADRRRT</sequence>
<evidence type="ECO:0000259" key="2">
    <source>
        <dbReference type="PROSITE" id="PS50089"/>
    </source>
</evidence>
<dbReference type="InterPro" id="IPR001841">
    <property type="entry name" value="Znf_RING"/>
</dbReference>
<reference evidence="3 4" key="1">
    <citation type="submission" date="2020-08" db="EMBL/GenBank/DDBJ databases">
        <title>Plant Genome Project.</title>
        <authorList>
            <person name="Zhang R.-G."/>
        </authorList>
    </citation>
    <scope>NUCLEOTIDE SEQUENCE [LARGE SCALE GENOMIC DNA]</scope>
    <source>
        <tissue evidence="3">Rhizome</tissue>
    </source>
</reference>
<dbReference type="Proteomes" id="UP000734854">
    <property type="component" value="Unassembled WGS sequence"/>
</dbReference>
<proteinExistence type="predicted"/>